<evidence type="ECO:0000313" key="6">
    <source>
        <dbReference type="EMBL" id="KAK2034883.1"/>
    </source>
</evidence>
<feature type="transmembrane region" description="Helical" evidence="5">
    <location>
        <begin position="347"/>
        <end position="371"/>
    </location>
</feature>
<dbReference type="PANTHER" id="PTHR24304">
    <property type="entry name" value="CYTOCHROME P450 FAMILY 7"/>
    <property type="match status" value="1"/>
</dbReference>
<dbReference type="GO" id="GO:0016705">
    <property type="term" value="F:oxidoreductase activity, acting on paired donors, with incorporation or reduction of molecular oxygen"/>
    <property type="evidence" value="ECO:0007669"/>
    <property type="project" value="InterPro"/>
</dbReference>
<dbReference type="Proteomes" id="UP001232148">
    <property type="component" value="Unassembled WGS sequence"/>
</dbReference>
<keyword evidence="5" id="KW-0472">Membrane</keyword>
<dbReference type="SUPFAM" id="SSF48264">
    <property type="entry name" value="Cytochrome P450"/>
    <property type="match status" value="1"/>
</dbReference>
<reference evidence="6" key="1">
    <citation type="submission" date="2021-06" db="EMBL/GenBank/DDBJ databases">
        <title>Comparative genomics, transcriptomics and evolutionary studies reveal genomic signatures of adaptation to plant cell wall in hemibiotrophic fungi.</title>
        <authorList>
            <consortium name="DOE Joint Genome Institute"/>
            <person name="Baroncelli R."/>
            <person name="Diaz J.F."/>
            <person name="Benocci T."/>
            <person name="Peng M."/>
            <person name="Battaglia E."/>
            <person name="Haridas S."/>
            <person name="Andreopoulos W."/>
            <person name="Labutti K."/>
            <person name="Pangilinan J."/>
            <person name="Floch G.L."/>
            <person name="Makela M.R."/>
            <person name="Henrissat B."/>
            <person name="Grigoriev I.V."/>
            <person name="Crouch J.A."/>
            <person name="De Vries R.P."/>
            <person name="Sukno S.A."/>
            <person name="Thon M.R."/>
        </authorList>
    </citation>
    <scope>NUCLEOTIDE SEQUENCE</scope>
    <source>
        <strain evidence="6">MAFF235873</strain>
    </source>
</reference>
<organism evidence="6 7">
    <name type="scientific">Colletotrichum zoysiae</name>
    <dbReference type="NCBI Taxonomy" id="1216348"/>
    <lineage>
        <taxon>Eukaryota</taxon>
        <taxon>Fungi</taxon>
        <taxon>Dikarya</taxon>
        <taxon>Ascomycota</taxon>
        <taxon>Pezizomycotina</taxon>
        <taxon>Sordariomycetes</taxon>
        <taxon>Hypocreomycetidae</taxon>
        <taxon>Glomerellales</taxon>
        <taxon>Glomerellaceae</taxon>
        <taxon>Colletotrichum</taxon>
        <taxon>Colletotrichum graminicola species complex</taxon>
    </lineage>
</organism>
<sequence length="603" mass="68031">MSLLSSISGAPDKSEISELFSHDLTIWTFKLLVLGVPFLLTYLLTYIRFIIQTRNLKNTEAHSSPVPPYLIPGLGHAYSIVLNTEKFLRPLQMHVKSHLVSLSIPLSAMLYVLPGEGVRSLFKASKDLLPVPGLSEALTVFFGLTPADYHVFNHENISTFEAKKDKRYSTSHVDESRRIMEHQRNDFLTFLHGENLRLVIDRFAFNLTQLFRSQHPHVQSSEPVNHPDLYLFLRDSIFRAEIEMLYGKHIFTVCPSLCEDFWAFYEAFPVISRGSPRWLYPAQYRSRDKMLHNLDKWRRWCNSNSYQEDEETGNPVSNPIWGTKYVKNMVRRYEGLGFSDAGVSSTLLGFLFVTMANTVPAAAWMILHTLLDQHLVSRLREELLKEPEANNAPVDYASLLSAPLINSVYRETLRLHVAGTIGRKASGEGDRLRGGSLAALQSGTTGMSASWLGGLNESVWNTGREIDGRAEYPVESFWAERFLEYPDDPGSGPLRKPPSPYADAIGASPANAFRDDSKARLSNPAALRGYFFPFGGGAWRCPGEALAKNTILVTTFLLLKELDIDIVDPVDASKASSRHRTMPFGSHSFDRKVPIRCWKRSRV</sequence>
<dbReference type="GO" id="GO:0005506">
    <property type="term" value="F:iron ion binding"/>
    <property type="evidence" value="ECO:0007669"/>
    <property type="project" value="InterPro"/>
</dbReference>
<proteinExistence type="inferred from homology"/>
<dbReference type="InterPro" id="IPR036396">
    <property type="entry name" value="Cyt_P450_sf"/>
</dbReference>
<feature type="transmembrane region" description="Helical" evidence="5">
    <location>
        <begin position="24"/>
        <end position="47"/>
    </location>
</feature>
<keyword evidence="5" id="KW-1133">Transmembrane helix</keyword>
<comment type="similarity">
    <text evidence="1">Belongs to the cytochrome P450 family.</text>
</comment>
<dbReference type="Pfam" id="PF00067">
    <property type="entry name" value="p450"/>
    <property type="match status" value="1"/>
</dbReference>
<dbReference type="Gene3D" id="1.10.630.10">
    <property type="entry name" value="Cytochrome P450"/>
    <property type="match status" value="1"/>
</dbReference>
<evidence type="ECO:0000256" key="5">
    <source>
        <dbReference type="SAM" id="Phobius"/>
    </source>
</evidence>
<dbReference type="PANTHER" id="PTHR24304:SF2">
    <property type="entry name" value="24-HYDROXYCHOLESTEROL 7-ALPHA-HYDROXYLASE"/>
    <property type="match status" value="1"/>
</dbReference>
<keyword evidence="4" id="KW-0408">Iron</keyword>
<evidence type="ECO:0000256" key="3">
    <source>
        <dbReference type="ARBA" id="ARBA00022723"/>
    </source>
</evidence>
<evidence type="ECO:0000313" key="7">
    <source>
        <dbReference type="Proteomes" id="UP001232148"/>
    </source>
</evidence>
<dbReference type="InterPro" id="IPR050529">
    <property type="entry name" value="CYP450_sterol_14alpha_dmase"/>
</dbReference>
<dbReference type="InterPro" id="IPR001128">
    <property type="entry name" value="Cyt_P450"/>
</dbReference>
<dbReference type="GO" id="GO:0008395">
    <property type="term" value="F:steroid hydroxylase activity"/>
    <property type="evidence" value="ECO:0007669"/>
    <property type="project" value="TreeGrafter"/>
</dbReference>
<gene>
    <name evidence="6" type="ORF">LX32DRAFT_551023</name>
</gene>
<name>A0AAD9HTM1_9PEZI</name>
<dbReference type="EMBL" id="MU842811">
    <property type="protein sequence ID" value="KAK2034883.1"/>
    <property type="molecule type" value="Genomic_DNA"/>
</dbReference>
<keyword evidence="5" id="KW-0812">Transmembrane</keyword>
<dbReference type="AlphaFoldDB" id="A0AAD9HTM1"/>
<keyword evidence="2" id="KW-0349">Heme</keyword>
<evidence type="ECO:0000256" key="2">
    <source>
        <dbReference type="ARBA" id="ARBA00022617"/>
    </source>
</evidence>
<keyword evidence="7" id="KW-1185">Reference proteome</keyword>
<evidence type="ECO:0000256" key="1">
    <source>
        <dbReference type="ARBA" id="ARBA00010617"/>
    </source>
</evidence>
<comment type="caution">
    <text evidence="6">The sequence shown here is derived from an EMBL/GenBank/DDBJ whole genome shotgun (WGS) entry which is preliminary data.</text>
</comment>
<dbReference type="GO" id="GO:0020037">
    <property type="term" value="F:heme binding"/>
    <property type="evidence" value="ECO:0007669"/>
    <property type="project" value="InterPro"/>
</dbReference>
<keyword evidence="3" id="KW-0479">Metal-binding</keyword>
<protein>
    <submittedName>
        <fullName evidence="6">Cytochrome P450</fullName>
    </submittedName>
</protein>
<accession>A0AAD9HTM1</accession>
<evidence type="ECO:0000256" key="4">
    <source>
        <dbReference type="ARBA" id="ARBA00023004"/>
    </source>
</evidence>